<dbReference type="InterPro" id="IPR040376">
    <property type="entry name" value="At4g28100-like"/>
</dbReference>
<evidence type="ECO:0000313" key="4">
    <source>
        <dbReference type="Proteomes" id="UP000729402"/>
    </source>
</evidence>
<name>A0A8J5SR12_ZIZPA</name>
<dbReference type="PANTHER" id="PTHR34056:SF4">
    <property type="entry name" value="OS02G0710700 PROTEIN"/>
    <property type="match status" value="1"/>
</dbReference>
<accession>A0A8J5SR12</accession>
<organism evidence="3 4">
    <name type="scientific">Zizania palustris</name>
    <name type="common">Northern wild rice</name>
    <dbReference type="NCBI Taxonomy" id="103762"/>
    <lineage>
        <taxon>Eukaryota</taxon>
        <taxon>Viridiplantae</taxon>
        <taxon>Streptophyta</taxon>
        <taxon>Embryophyta</taxon>
        <taxon>Tracheophyta</taxon>
        <taxon>Spermatophyta</taxon>
        <taxon>Magnoliopsida</taxon>
        <taxon>Liliopsida</taxon>
        <taxon>Poales</taxon>
        <taxon>Poaceae</taxon>
        <taxon>BOP clade</taxon>
        <taxon>Oryzoideae</taxon>
        <taxon>Oryzeae</taxon>
        <taxon>Zizaniinae</taxon>
        <taxon>Zizania</taxon>
    </lineage>
</organism>
<reference evidence="3" key="1">
    <citation type="journal article" date="2021" name="bioRxiv">
        <title>Whole Genome Assembly and Annotation of Northern Wild Rice, Zizania palustris L., Supports a Whole Genome Duplication in the Zizania Genus.</title>
        <authorList>
            <person name="Haas M."/>
            <person name="Kono T."/>
            <person name="Macchietto M."/>
            <person name="Millas R."/>
            <person name="McGilp L."/>
            <person name="Shao M."/>
            <person name="Duquette J."/>
            <person name="Hirsch C.N."/>
            <person name="Kimball J."/>
        </authorList>
    </citation>
    <scope>NUCLEOTIDE SEQUENCE</scope>
    <source>
        <tissue evidence="3">Fresh leaf tissue</tissue>
    </source>
</reference>
<evidence type="ECO:0000313" key="3">
    <source>
        <dbReference type="EMBL" id="KAG8059664.1"/>
    </source>
</evidence>
<feature type="region of interest" description="Disordered" evidence="1">
    <location>
        <begin position="43"/>
        <end position="62"/>
    </location>
</feature>
<feature type="signal peptide" evidence="2">
    <location>
        <begin position="1"/>
        <end position="19"/>
    </location>
</feature>
<proteinExistence type="predicted"/>
<keyword evidence="2" id="KW-0732">Signal</keyword>
<dbReference type="OrthoDB" id="689543at2759"/>
<protein>
    <submittedName>
        <fullName evidence="3">Uncharacterized protein</fullName>
    </submittedName>
</protein>
<dbReference type="Proteomes" id="UP000729402">
    <property type="component" value="Unassembled WGS sequence"/>
</dbReference>
<evidence type="ECO:0000256" key="1">
    <source>
        <dbReference type="SAM" id="MobiDB-lite"/>
    </source>
</evidence>
<comment type="caution">
    <text evidence="3">The sequence shown here is derived from an EMBL/GenBank/DDBJ whole genome shotgun (WGS) entry which is preliminary data.</text>
</comment>
<dbReference type="AlphaFoldDB" id="A0A8J5SR12"/>
<dbReference type="EMBL" id="JAAALK010000287">
    <property type="protein sequence ID" value="KAG8059664.1"/>
    <property type="molecule type" value="Genomic_DNA"/>
</dbReference>
<keyword evidence="4" id="KW-1185">Reference proteome</keyword>
<sequence length="191" mass="19344">MSTARLWALCPLITRAAIGALPDPSPLDRALIFPSATPVQPGAGGTIPAFPEQSDAAAGTSSTCPLTPSPLLLPAVVPSCNDGGALTPRLRCCSALAACLFAAYAPAALSRRPARSAAAAAAVDMPVPPDDSEACAGATDRALPRPPGANVTCDVASCYCGVRLMRRTCGAPRAEGREWAPAEHGRNEAGE</sequence>
<dbReference type="PANTHER" id="PTHR34056">
    <property type="entry name" value="GPI-ANCHORED PROTEIN"/>
    <property type="match status" value="1"/>
</dbReference>
<gene>
    <name evidence="3" type="ORF">GUJ93_ZPchr0002g24425</name>
</gene>
<reference evidence="3" key="2">
    <citation type="submission" date="2021-02" db="EMBL/GenBank/DDBJ databases">
        <authorList>
            <person name="Kimball J.A."/>
            <person name="Haas M.W."/>
            <person name="Macchietto M."/>
            <person name="Kono T."/>
            <person name="Duquette J."/>
            <person name="Shao M."/>
        </authorList>
    </citation>
    <scope>NUCLEOTIDE SEQUENCE</scope>
    <source>
        <tissue evidence="3">Fresh leaf tissue</tissue>
    </source>
</reference>
<evidence type="ECO:0000256" key="2">
    <source>
        <dbReference type="SAM" id="SignalP"/>
    </source>
</evidence>
<feature type="chain" id="PRO_5035216359" evidence="2">
    <location>
        <begin position="20"/>
        <end position="191"/>
    </location>
</feature>